<name>A0ABW9IWC3_STRGJ</name>
<evidence type="ECO:0000313" key="2">
    <source>
        <dbReference type="Proteomes" id="UP001631993"/>
    </source>
</evidence>
<comment type="caution">
    <text evidence="1">The sequence shown here is derived from an EMBL/GenBank/DDBJ whole genome shotgun (WGS) entry which is preliminary data.</text>
</comment>
<proteinExistence type="predicted"/>
<dbReference type="EMBL" id="JBJVNE010000030">
    <property type="protein sequence ID" value="MFM9652613.1"/>
    <property type="molecule type" value="Genomic_DNA"/>
</dbReference>
<gene>
    <name evidence="1" type="ORF">ACKI1S_41675</name>
</gene>
<sequence length="65" mass="6785">MPAATPVGYGYATEATWSESGRGWTMVGLLLGRYSITTSTPAAGALRPLRALNAPDLDEDEDGAN</sequence>
<protein>
    <submittedName>
        <fullName evidence="1">Uncharacterized protein</fullName>
    </submittedName>
</protein>
<evidence type="ECO:0000313" key="1">
    <source>
        <dbReference type="EMBL" id="MFM9652613.1"/>
    </source>
</evidence>
<accession>A0ABW9IWC3</accession>
<keyword evidence="2" id="KW-1185">Reference proteome</keyword>
<dbReference type="Proteomes" id="UP001631993">
    <property type="component" value="Unassembled WGS sequence"/>
</dbReference>
<dbReference type="RefSeq" id="WP_369276557.1">
    <property type="nucleotide sequence ID" value="NZ_JBJVMW010000030.1"/>
</dbReference>
<reference evidence="1 2" key="1">
    <citation type="submission" date="2024-12" db="EMBL/GenBank/DDBJ databases">
        <title>Forecasting of Potato common scab and diversities of Pathogenic streptomyces spp. in china.</title>
        <authorList>
            <person name="Handique U."/>
            <person name="Wu J."/>
        </authorList>
    </citation>
    <scope>NUCLEOTIDE SEQUENCE [LARGE SCALE GENOMIC DNA]</scope>
    <source>
        <strain evidence="1 2">ZRIMU1585</strain>
    </source>
</reference>
<organism evidence="1 2">
    <name type="scientific">Streptomyces galilaeus</name>
    <dbReference type="NCBI Taxonomy" id="33899"/>
    <lineage>
        <taxon>Bacteria</taxon>
        <taxon>Bacillati</taxon>
        <taxon>Actinomycetota</taxon>
        <taxon>Actinomycetes</taxon>
        <taxon>Kitasatosporales</taxon>
        <taxon>Streptomycetaceae</taxon>
        <taxon>Streptomyces</taxon>
    </lineage>
</organism>